<feature type="transmembrane region" description="Helical" evidence="8">
    <location>
        <begin position="234"/>
        <end position="253"/>
    </location>
</feature>
<evidence type="ECO:0000256" key="5">
    <source>
        <dbReference type="ARBA" id="ARBA00022989"/>
    </source>
</evidence>
<keyword evidence="10" id="KW-1185">Reference proteome</keyword>
<proteinExistence type="predicted"/>
<keyword evidence="6" id="KW-0406">Ion transport</keyword>
<keyword evidence="3" id="KW-1003">Cell membrane</keyword>
<evidence type="ECO:0000256" key="2">
    <source>
        <dbReference type="ARBA" id="ARBA00022448"/>
    </source>
</evidence>
<feature type="transmembrane region" description="Helical" evidence="8">
    <location>
        <begin position="411"/>
        <end position="433"/>
    </location>
</feature>
<feature type="transmembrane region" description="Helical" evidence="8">
    <location>
        <begin position="45"/>
        <end position="64"/>
    </location>
</feature>
<name>A0A318LK04_9PSEU</name>
<feature type="transmembrane region" description="Helical" evidence="8">
    <location>
        <begin position="191"/>
        <end position="213"/>
    </location>
</feature>
<evidence type="ECO:0000256" key="6">
    <source>
        <dbReference type="ARBA" id="ARBA00023065"/>
    </source>
</evidence>
<keyword evidence="7 8" id="KW-0472">Membrane</keyword>
<comment type="subcellular location">
    <subcellularLocation>
        <location evidence="1">Cell membrane</location>
        <topology evidence="1">Multi-pass membrane protein</topology>
    </subcellularLocation>
</comment>
<dbReference type="GO" id="GO:0008324">
    <property type="term" value="F:monoatomic cation transmembrane transporter activity"/>
    <property type="evidence" value="ECO:0007669"/>
    <property type="project" value="InterPro"/>
</dbReference>
<feature type="transmembrane region" description="Helical" evidence="8">
    <location>
        <begin position="76"/>
        <end position="100"/>
    </location>
</feature>
<organism evidence="9 10">
    <name type="scientific">Prauserella flavalba</name>
    <dbReference type="NCBI Taxonomy" id="1477506"/>
    <lineage>
        <taxon>Bacteria</taxon>
        <taxon>Bacillati</taxon>
        <taxon>Actinomycetota</taxon>
        <taxon>Actinomycetes</taxon>
        <taxon>Pseudonocardiales</taxon>
        <taxon>Pseudonocardiaceae</taxon>
        <taxon>Prauserella</taxon>
    </lineage>
</organism>
<dbReference type="GO" id="GO:0030001">
    <property type="term" value="P:metal ion transport"/>
    <property type="evidence" value="ECO:0007669"/>
    <property type="project" value="UniProtKB-ARBA"/>
</dbReference>
<protein>
    <submittedName>
        <fullName evidence="9">ATPase</fullName>
    </submittedName>
</protein>
<feature type="transmembrane region" description="Helical" evidence="8">
    <location>
        <begin position="355"/>
        <end position="376"/>
    </location>
</feature>
<evidence type="ECO:0000256" key="1">
    <source>
        <dbReference type="ARBA" id="ARBA00004651"/>
    </source>
</evidence>
<comment type="caution">
    <text evidence="9">The sequence shown here is derived from an EMBL/GenBank/DDBJ whole genome shotgun (WGS) entry which is preliminary data.</text>
</comment>
<dbReference type="InterPro" id="IPR003445">
    <property type="entry name" value="Cat_transpt"/>
</dbReference>
<feature type="transmembrane region" description="Helical" evidence="8">
    <location>
        <begin position="12"/>
        <end position="33"/>
    </location>
</feature>
<evidence type="ECO:0000313" key="9">
    <source>
        <dbReference type="EMBL" id="PXY26436.1"/>
    </source>
</evidence>
<dbReference type="EMBL" id="MASU01000011">
    <property type="protein sequence ID" value="PXY26436.1"/>
    <property type="molecule type" value="Genomic_DNA"/>
</dbReference>
<accession>A0A318LK04</accession>
<reference evidence="9 10" key="1">
    <citation type="submission" date="2016-07" db="EMBL/GenBank/DDBJ databases">
        <title>Draft genome sequence of Prauserella sp. YIM 121212, isolated from alkaline soil.</title>
        <authorList>
            <person name="Ruckert C."/>
            <person name="Albersmeier A."/>
            <person name="Jiang C.-L."/>
            <person name="Jiang Y."/>
            <person name="Kalinowski J."/>
            <person name="Schneider O."/>
            <person name="Winkler A."/>
            <person name="Zotchev S.B."/>
        </authorList>
    </citation>
    <scope>NUCLEOTIDE SEQUENCE [LARGE SCALE GENOMIC DNA]</scope>
    <source>
        <strain evidence="9 10">YIM 121212</strain>
    </source>
</reference>
<feature type="transmembrane region" description="Helical" evidence="8">
    <location>
        <begin position="303"/>
        <end position="334"/>
    </location>
</feature>
<evidence type="ECO:0000313" key="10">
    <source>
        <dbReference type="Proteomes" id="UP000247892"/>
    </source>
</evidence>
<dbReference type="GO" id="GO:0005886">
    <property type="term" value="C:plasma membrane"/>
    <property type="evidence" value="ECO:0007669"/>
    <property type="project" value="UniProtKB-SubCell"/>
</dbReference>
<sequence>MVRRFLPTWRHPARIVVLAFAAVVSVGTVLLMLPVAAEDGTRTAFVTALFTATSATCVTGLAVVDTPTHWSAFGERVILGLIQAGGLGIMTIASLLGLLVSRRFGLRMQLTAQAETKALDLGDVRRVVRGVVLVSLAFELVTSLVLAARFAIGYDYGPGRALYHGVFHAVSAFNNAGFALYTDNLVPFATDAWICLPIAIAVLAGGLGFPVWLEIWRHRRRGPAKRRWSLHAKITVVTSGLLLLVGFVVITIAEWNNPETLGRFGPGGKLVAGFFHGVMPRTAGFNSIDIGELESGTLLVNDILMFIGGGSAGTAGGIKVTTFALLAFVIYAEIRGEPSVHVMGRKLAASTQRQALAVALLSVGAVVVGTLVLLTLTQYRLEVVLFEVISAFATVGLSTGITADVGSAGHLVLVLLMFLGRVGPITLASALALRERARRYELPEERPIVG</sequence>
<dbReference type="PANTHER" id="PTHR32024:SF1">
    <property type="entry name" value="KTR SYSTEM POTASSIUM UPTAKE PROTEIN B"/>
    <property type="match status" value="1"/>
</dbReference>
<evidence type="ECO:0000256" key="7">
    <source>
        <dbReference type="ARBA" id="ARBA00023136"/>
    </source>
</evidence>
<feature type="transmembrane region" description="Helical" evidence="8">
    <location>
        <begin position="131"/>
        <end position="152"/>
    </location>
</feature>
<evidence type="ECO:0000256" key="4">
    <source>
        <dbReference type="ARBA" id="ARBA00022692"/>
    </source>
</evidence>
<dbReference type="Pfam" id="PF02386">
    <property type="entry name" value="TrkH"/>
    <property type="match status" value="1"/>
</dbReference>
<dbReference type="Proteomes" id="UP000247892">
    <property type="component" value="Unassembled WGS sequence"/>
</dbReference>
<evidence type="ECO:0000256" key="3">
    <source>
        <dbReference type="ARBA" id="ARBA00022475"/>
    </source>
</evidence>
<dbReference type="PANTHER" id="PTHR32024">
    <property type="entry name" value="TRK SYSTEM POTASSIUM UPTAKE PROTEIN TRKG-RELATED"/>
    <property type="match status" value="1"/>
</dbReference>
<evidence type="ECO:0000256" key="8">
    <source>
        <dbReference type="SAM" id="Phobius"/>
    </source>
</evidence>
<gene>
    <name evidence="9" type="ORF">BA062_24600</name>
</gene>
<dbReference type="AlphaFoldDB" id="A0A318LK04"/>
<keyword evidence="5 8" id="KW-1133">Transmembrane helix</keyword>
<keyword evidence="2" id="KW-0813">Transport</keyword>
<keyword evidence="4 8" id="KW-0812">Transmembrane</keyword>